<feature type="region of interest" description="Disordered" evidence="1">
    <location>
        <begin position="79"/>
        <end position="147"/>
    </location>
</feature>
<feature type="region of interest" description="Disordered" evidence="1">
    <location>
        <begin position="190"/>
        <end position="349"/>
    </location>
</feature>
<dbReference type="GeneID" id="4703915"/>
<feature type="region of interest" description="Disordered" evidence="1">
    <location>
        <begin position="387"/>
        <end position="438"/>
    </location>
</feature>
<feature type="compositionally biased region" description="Polar residues" evidence="1">
    <location>
        <begin position="83"/>
        <end position="93"/>
    </location>
</feature>
<feature type="compositionally biased region" description="Polar residues" evidence="1">
    <location>
        <begin position="126"/>
        <end position="145"/>
    </location>
</feature>
<organism evidence="2 3">
    <name type="scientific">Aspergillus clavatus (strain ATCC 1007 / CBS 513.65 / DSM 816 / NCTC 3887 / NRRL 1 / QM 1276 / 107)</name>
    <dbReference type="NCBI Taxonomy" id="344612"/>
    <lineage>
        <taxon>Eukaryota</taxon>
        <taxon>Fungi</taxon>
        <taxon>Dikarya</taxon>
        <taxon>Ascomycota</taxon>
        <taxon>Pezizomycotina</taxon>
        <taxon>Eurotiomycetes</taxon>
        <taxon>Eurotiomycetidae</taxon>
        <taxon>Eurotiales</taxon>
        <taxon>Aspergillaceae</taxon>
        <taxon>Aspergillus</taxon>
        <taxon>Aspergillus subgen. Fumigati</taxon>
    </lineage>
</organism>
<dbReference type="RefSeq" id="XP_001271956.1">
    <property type="nucleotide sequence ID" value="XM_001271955.1"/>
</dbReference>
<feature type="compositionally biased region" description="Polar residues" evidence="1">
    <location>
        <begin position="866"/>
        <end position="890"/>
    </location>
</feature>
<dbReference type="OrthoDB" id="5599552at2759"/>
<accession>A1CI25</accession>
<evidence type="ECO:0000313" key="3">
    <source>
        <dbReference type="Proteomes" id="UP000006701"/>
    </source>
</evidence>
<dbReference type="KEGG" id="act:ACLA_050020"/>
<dbReference type="EMBL" id="DS027054">
    <property type="protein sequence ID" value="EAW10530.1"/>
    <property type="molecule type" value="Genomic_DNA"/>
</dbReference>
<feature type="compositionally biased region" description="Polar residues" evidence="1">
    <location>
        <begin position="285"/>
        <end position="298"/>
    </location>
</feature>
<proteinExistence type="predicted"/>
<gene>
    <name evidence="2" type="ORF">ACLA_050020</name>
</gene>
<protein>
    <submittedName>
        <fullName evidence="2">Uncharacterized protein</fullName>
    </submittedName>
</protein>
<feature type="region of interest" description="Disordered" evidence="1">
    <location>
        <begin position="723"/>
        <end position="770"/>
    </location>
</feature>
<keyword evidence="3" id="KW-1185">Reference proteome</keyword>
<feature type="compositionally biased region" description="Low complexity" evidence="1">
    <location>
        <begin position="215"/>
        <end position="228"/>
    </location>
</feature>
<dbReference type="AlphaFoldDB" id="A1CI25"/>
<dbReference type="VEuPathDB" id="FungiDB:ACLA_050020"/>
<feature type="region of interest" description="Disordered" evidence="1">
    <location>
        <begin position="840"/>
        <end position="920"/>
    </location>
</feature>
<dbReference type="eggNOG" id="ENOG502RS3U">
    <property type="taxonomic scope" value="Eukaryota"/>
</dbReference>
<evidence type="ECO:0000313" key="2">
    <source>
        <dbReference type="EMBL" id="EAW10530.1"/>
    </source>
</evidence>
<feature type="compositionally biased region" description="Basic and acidic residues" evidence="1">
    <location>
        <begin position="736"/>
        <end position="746"/>
    </location>
</feature>
<feature type="region of interest" description="Disordered" evidence="1">
    <location>
        <begin position="1"/>
        <end position="20"/>
    </location>
</feature>
<evidence type="ECO:0000256" key="1">
    <source>
        <dbReference type="SAM" id="MobiDB-lite"/>
    </source>
</evidence>
<feature type="compositionally biased region" description="Low complexity" evidence="1">
    <location>
        <begin position="311"/>
        <end position="320"/>
    </location>
</feature>
<dbReference type="OMA" id="SFKRHTL"/>
<dbReference type="Proteomes" id="UP000006701">
    <property type="component" value="Unassembled WGS sequence"/>
</dbReference>
<reference evidence="2 3" key="1">
    <citation type="journal article" date="2008" name="PLoS Genet.">
        <title>Genomic islands in the pathogenic filamentous fungus Aspergillus fumigatus.</title>
        <authorList>
            <person name="Fedorova N.D."/>
            <person name="Khaldi N."/>
            <person name="Joardar V.S."/>
            <person name="Maiti R."/>
            <person name="Amedeo P."/>
            <person name="Anderson M.J."/>
            <person name="Crabtree J."/>
            <person name="Silva J.C."/>
            <person name="Badger J.H."/>
            <person name="Albarraq A."/>
            <person name="Angiuoli S."/>
            <person name="Bussey H."/>
            <person name="Bowyer P."/>
            <person name="Cotty P.J."/>
            <person name="Dyer P.S."/>
            <person name="Egan A."/>
            <person name="Galens K."/>
            <person name="Fraser-Liggett C.M."/>
            <person name="Haas B.J."/>
            <person name="Inman J.M."/>
            <person name="Kent R."/>
            <person name="Lemieux S."/>
            <person name="Malavazi I."/>
            <person name="Orvis J."/>
            <person name="Roemer T."/>
            <person name="Ronning C.M."/>
            <person name="Sundaram J.P."/>
            <person name="Sutton G."/>
            <person name="Turner G."/>
            <person name="Venter J.C."/>
            <person name="White O.R."/>
            <person name="Whitty B.R."/>
            <person name="Youngman P."/>
            <person name="Wolfe K.H."/>
            <person name="Goldman G.H."/>
            <person name="Wortman J.R."/>
            <person name="Jiang B."/>
            <person name="Denning D.W."/>
            <person name="Nierman W.C."/>
        </authorList>
    </citation>
    <scope>NUCLEOTIDE SEQUENCE [LARGE SCALE GENOMIC DNA]</scope>
    <source>
        <strain evidence="3">ATCC 1007 / CBS 513.65 / DSM 816 / NCTC 3887 / NRRL 1</strain>
    </source>
</reference>
<feature type="compositionally biased region" description="Basic residues" evidence="1">
    <location>
        <begin position="264"/>
        <end position="276"/>
    </location>
</feature>
<name>A1CI25_ASPCL</name>
<dbReference type="HOGENOM" id="CLU_311214_0_0_1"/>
<sequence length="944" mass="103174">MASTIDAGENHLNPLPQHSPEFSNLEIRGTWSGDELDPVNLRLSLEVQCVPNTELQLLNTRSTSISLVKAFSVRLQSDGLGQENHSSESSPQSPLFAFSAPVSDDGAKGPSTFPVGISAKGLSTAGKESSTGLSKETTPTTENSMRLSDSLELGSLSLSFSPPRFSSGMHLNVARCADWIRTQNLGKKRSASDACLTDSSSDSEKNKTPSRKPSAKSAVSKYSSAAESTPESDDGSVRTPCKTTDRGAISILDQSPPRAFCERHSRKHSMIPKRVSRLQNDPAKQASSSPTFGPTSNILDDKQLSENGDFPTPTKPIKIQPPHDKGEGHGSFSTTTTATTSNPSQAVESVATELTNITKSNSDRDSSQSSLGLKTLLDSHLIDLEPDEQPTTSAIKPTTPEPSSPPPREDVIAPQTPVSKGDATTWVPGSGHKHRPSCDCDDCQPGMSKPQVEIDGGIIFIRNPAKVRPATYKVAVTLSVFLENGNPNGWNDLVIPGLPRMRAGENAFFVFLMPENHGLEFRTTNLQRYKTVENCFCAEFVNQRDLIVPLRVCDQRFYGIVKDFTVDQEIRAEHTVVANIEGPGKAPRPDIVVKYTAMCSLRLHNRFFWAEKCCFFLRLDGGPEGCFRCQLKSQKTDLQMIQLQARDDAIGVSHIQVICSPRDLEMFGITWEVNLRGRQAMNWLPRIYPVSSTSCESNKNNLRQIFTELEAGLRRKIGHEPVRLTDVDDGNDNAFEAEHSTEKQSAEDDDRCPEQPSELPFEEQDSPVEMGHPSLRTSITDSRVELLTYWKQYLITTFCVSVIWCIISVTLYTPTYSNAFNGALNETGLNVPPPIAPVDLNSFGASPSHGGTGPELTPSKRDVITEQATESQSPESFEQGSKTNTAQNGNHPAAEDIQEASELVGTSVKGSGSISKVPGDQSVLSLRDRIDYWLGWRGPIPDEL</sequence>